<dbReference type="EMBL" id="FODB01000048">
    <property type="protein sequence ID" value="SEO14714.1"/>
    <property type="molecule type" value="Genomic_DNA"/>
</dbReference>
<organism evidence="1 2">
    <name type="scientific">Vreelandella aquamarina</name>
    <dbReference type="NCBI Taxonomy" id="77097"/>
    <lineage>
        <taxon>Bacteria</taxon>
        <taxon>Pseudomonadati</taxon>
        <taxon>Pseudomonadota</taxon>
        <taxon>Gammaproteobacteria</taxon>
        <taxon>Oceanospirillales</taxon>
        <taxon>Halomonadaceae</taxon>
        <taxon>Vreelandella</taxon>
    </lineage>
</organism>
<dbReference type="Proteomes" id="UP000199493">
    <property type="component" value="Unassembled WGS sequence"/>
</dbReference>
<protein>
    <submittedName>
        <fullName evidence="1">Uncharacterized protein</fullName>
    </submittedName>
</protein>
<sequence length="62" mass="6564">MPTFSRFLESIAAAHAAVIADRRRGRSLSDAVVVSQERQLSAVSFGSPFSSVGHHLSAAAPR</sequence>
<reference evidence="1 2" key="1">
    <citation type="submission" date="2016-10" db="EMBL/GenBank/DDBJ databases">
        <authorList>
            <person name="de Groot N.N."/>
        </authorList>
    </citation>
    <scope>NUCLEOTIDE SEQUENCE [LARGE SCALE GENOMIC DNA]</scope>
    <source>
        <strain evidence="1 2">558</strain>
    </source>
</reference>
<evidence type="ECO:0000313" key="2">
    <source>
        <dbReference type="Proteomes" id="UP000199493"/>
    </source>
</evidence>
<proteinExistence type="predicted"/>
<dbReference type="AlphaFoldDB" id="A0A1H8MBQ0"/>
<name>A0A1H8MBQ0_9GAMM</name>
<gene>
    <name evidence="1" type="ORF">SAMN04490369_104820</name>
</gene>
<evidence type="ECO:0000313" key="1">
    <source>
        <dbReference type="EMBL" id="SEO14714.1"/>
    </source>
</evidence>
<accession>A0A1H8MBQ0</accession>